<dbReference type="EMBL" id="GL434618">
    <property type="protein sequence ID" value="EFN74725.1"/>
    <property type="molecule type" value="Genomic_DNA"/>
</dbReference>
<dbReference type="InterPro" id="IPR000560">
    <property type="entry name" value="His_Pase_clade-2"/>
</dbReference>
<dbReference type="OMA" id="KMPRSHF"/>
<dbReference type="SUPFAM" id="SSF53254">
    <property type="entry name" value="Phosphoglycerate mutase-like"/>
    <property type="match status" value="3"/>
</dbReference>
<keyword evidence="4" id="KW-0732">Signal</keyword>
<keyword evidence="10" id="KW-1185">Reference proteome</keyword>
<dbReference type="PANTHER" id="PTHR11567:SF211">
    <property type="entry name" value="PROSTATIC ACID PHOSPHATASE"/>
    <property type="match status" value="1"/>
</dbReference>
<feature type="transmembrane region" description="Helical" evidence="8">
    <location>
        <begin position="231"/>
        <end position="252"/>
    </location>
</feature>
<keyword evidence="8" id="KW-0812">Transmembrane</keyword>
<dbReference type="InParanoid" id="E1ZVQ8"/>
<dbReference type="CDD" id="cd07061">
    <property type="entry name" value="HP_HAP_like"/>
    <property type="match status" value="1"/>
</dbReference>
<evidence type="ECO:0000256" key="5">
    <source>
        <dbReference type="ARBA" id="ARBA00022801"/>
    </source>
</evidence>
<protein>
    <recommendedName>
        <fullName evidence="3">acid phosphatase</fullName>
        <ecNumber evidence="3">3.1.3.2</ecNumber>
    </recommendedName>
</protein>
<evidence type="ECO:0000313" key="10">
    <source>
        <dbReference type="Proteomes" id="UP000000311"/>
    </source>
</evidence>
<dbReference type="EC" id="3.1.3.2" evidence="3"/>
<dbReference type="PANTHER" id="PTHR11567">
    <property type="entry name" value="ACID PHOSPHATASE-RELATED"/>
    <property type="match status" value="1"/>
</dbReference>
<evidence type="ECO:0000313" key="9">
    <source>
        <dbReference type="EMBL" id="EFN74725.1"/>
    </source>
</evidence>
<dbReference type="GO" id="GO:0003993">
    <property type="term" value="F:acid phosphatase activity"/>
    <property type="evidence" value="ECO:0007669"/>
    <property type="project" value="UniProtKB-EC"/>
</dbReference>
<keyword evidence="8" id="KW-1133">Transmembrane helix</keyword>
<dbReference type="OrthoDB" id="10257284at2759"/>
<organism evidence="10">
    <name type="scientific">Camponotus floridanus</name>
    <name type="common">Florida carpenter ant</name>
    <dbReference type="NCBI Taxonomy" id="104421"/>
    <lineage>
        <taxon>Eukaryota</taxon>
        <taxon>Metazoa</taxon>
        <taxon>Ecdysozoa</taxon>
        <taxon>Arthropoda</taxon>
        <taxon>Hexapoda</taxon>
        <taxon>Insecta</taxon>
        <taxon>Pterygota</taxon>
        <taxon>Neoptera</taxon>
        <taxon>Endopterygota</taxon>
        <taxon>Hymenoptera</taxon>
        <taxon>Apocrita</taxon>
        <taxon>Aculeata</taxon>
        <taxon>Formicoidea</taxon>
        <taxon>Formicidae</taxon>
        <taxon>Formicinae</taxon>
        <taxon>Camponotus</taxon>
    </lineage>
</organism>
<sequence>IFRHGDRTVEPNIGESYPNDPYKDYDYYPDGNGQLTNDGKKRAYKLGLTLRNRYDRFLGNIYYQPNIYAQSMFSVRTKMSLQVVLAALYPPAALQKWNPLLLWQPVDFTYINVTHDELLFPYVCPVYLQLYNDMLQNNVAIKKEVAGLADIMKKASFYTGKNITRIIDLFYIYHTLAVQAAFGLRLPKWTQSLFPNGALMNATVLQYDLFSYGILKTLNGVWKMNKFQRDLGIALILYFGLITTLGTCIPQSQGTKLRLVSAIFRHGDRTVGADESYPNDPHKDYDYYPVGYGQLTNPNIYAQSTFSVRAKMSLQVVFAALYPPAALQEWNPLLLWQPVDFTYTNITHDELLFPYVCPVYLQLYNDMLQNNVAIKKKVTKFADIMKKVSYYTGKNITRIFDLFQIYHILAVQAAFGLRLPKWTQSLFPNGALMNATILHYDLFSYGILKTLNGGPLLRKIINDMNAMINGTLKDRKLNLFSGHDINVAGIMYALNIFDEQVVRYTSSIMIELHEKNSEFFVKIFRHGDRTVEPNIGESYPNDPYKDYNYYPDGNGQLTNAGKKRAYKFGLTLGNRYNSFLGNVYYQPNIYAQSTVFVRTKMSLQVIFTALYPPAALQKWNPLLLWQPMDFDYTNMTHDELMLPIQCPIYFQLYNDMLQNNVIIKKKVAEFADIMKKVSIYTGKNITRIFELHHIYQTLEAEAAFGLRLPEWTQSLFPNGALMDAALLQYKLLSYGILNKINGGVLLRRIINDMNEVINGTLKDRKLNLFSGHDINVAGIMYALNISDEHVSRYTSSIMIELHEKNGEFFVKVIHYLGIPSTIIEKCIPGCEILCPYDKFIQLTSASTATNDELECPELLRTTFNF</sequence>
<keyword evidence="6" id="KW-1015">Disulfide bond</keyword>
<evidence type="ECO:0000256" key="2">
    <source>
        <dbReference type="ARBA" id="ARBA00005375"/>
    </source>
</evidence>
<evidence type="ECO:0000256" key="4">
    <source>
        <dbReference type="ARBA" id="ARBA00022729"/>
    </source>
</evidence>
<dbReference type="InterPro" id="IPR050645">
    <property type="entry name" value="Histidine_acid_phosphatase"/>
</dbReference>
<keyword evidence="8" id="KW-0472">Membrane</keyword>
<evidence type="ECO:0000256" key="7">
    <source>
        <dbReference type="ARBA" id="ARBA00023180"/>
    </source>
</evidence>
<evidence type="ECO:0000256" key="6">
    <source>
        <dbReference type="ARBA" id="ARBA00023157"/>
    </source>
</evidence>
<dbReference type="Gene3D" id="3.40.50.1240">
    <property type="entry name" value="Phosphoglycerate mutase-like"/>
    <property type="match status" value="3"/>
</dbReference>
<comment type="catalytic activity">
    <reaction evidence="1">
        <text>a phosphate monoester + H2O = an alcohol + phosphate</text>
        <dbReference type="Rhea" id="RHEA:15017"/>
        <dbReference type="ChEBI" id="CHEBI:15377"/>
        <dbReference type="ChEBI" id="CHEBI:30879"/>
        <dbReference type="ChEBI" id="CHEBI:43474"/>
        <dbReference type="ChEBI" id="CHEBI:67140"/>
        <dbReference type="EC" id="3.1.3.2"/>
    </reaction>
</comment>
<evidence type="ECO:0000256" key="3">
    <source>
        <dbReference type="ARBA" id="ARBA00012646"/>
    </source>
</evidence>
<gene>
    <name evidence="9" type="ORF">EAG_12513</name>
</gene>
<dbReference type="Pfam" id="PF00328">
    <property type="entry name" value="His_Phos_2"/>
    <property type="match status" value="3"/>
</dbReference>
<evidence type="ECO:0000256" key="1">
    <source>
        <dbReference type="ARBA" id="ARBA00000032"/>
    </source>
</evidence>
<dbReference type="InterPro" id="IPR029033">
    <property type="entry name" value="His_PPase_superfam"/>
</dbReference>
<comment type="similarity">
    <text evidence="2">Belongs to the histidine acid phosphatase family.</text>
</comment>
<evidence type="ECO:0000256" key="8">
    <source>
        <dbReference type="SAM" id="Phobius"/>
    </source>
</evidence>
<feature type="non-terminal residue" evidence="9">
    <location>
        <position position="1"/>
    </location>
</feature>
<proteinExistence type="inferred from homology"/>
<keyword evidence="5" id="KW-0378">Hydrolase</keyword>
<keyword evidence="7" id="KW-0325">Glycoprotein</keyword>
<accession>E1ZVQ8</accession>
<name>E1ZVQ8_CAMFO</name>
<reference evidence="9 10" key="1">
    <citation type="journal article" date="2010" name="Science">
        <title>Genomic comparison of the ants Camponotus floridanus and Harpegnathos saltator.</title>
        <authorList>
            <person name="Bonasio R."/>
            <person name="Zhang G."/>
            <person name="Ye C."/>
            <person name="Mutti N.S."/>
            <person name="Fang X."/>
            <person name="Qin N."/>
            <person name="Donahue G."/>
            <person name="Yang P."/>
            <person name="Li Q."/>
            <person name="Li C."/>
            <person name="Zhang P."/>
            <person name="Huang Z."/>
            <person name="Berger S.L."/>
            <person name="Reinberg D."/>
            <person name="Wang J."/>
            <person name="Liebig J."/>
        </authorList>
    </citation>
    <scope>NUCLEOTIDE SEQUENCE [LARGE SCALE GENOMIC DNA]</scope>
    <source>
        <strain evidence="10">C129</strain>
    </source>
</reference>
<dbReference type="AlphaFoldDB" id="E1ZVQ8"/>
<dbReference type="Proteomes" id="UP000000311">
    <property type="component" value="Unassembled WGS sequence"/>
</dbReference>